<accession>A0A418X4Q7</accession>
<dbReference type="PANTHER" id="PTHR32322:SF2">
    <property type="entry name" value="EAMA DOMAIN-CONTAINING PROTEIN"/>
    <property type="match status" value="1"/>
</dbReference>
<protein>
    <submittedName>
        <fullName evidence="8">DMT family transporter</fullName>
    </submittedName>
</protein>
<evidence type="ECO:0000313" key="9">
    <source>
        <dbReference type="Proteomes" id="UP000285190"/>
    </source>
</evidence>
<sequence length="286" mass="30703">MGFLYGLAVALIWGAQPVVASFGYRASLTAFDLTMLRFAASGLLMLPLFFRRGAWNACGIGWPRALVLILLAGPLYNMALIGGLTWAPATHSSLIYPAFTPLFTAILARVMLDGNDRLPMLGLGMLIVGVLSIKLGAVLQPSGNAHPDAWRGDLLFMGAALMWSLYTVLMRRWNTEPLAVVSLVQVGSLLYVPVYLLMHGTAVFQLDPTAITIQVLYQGILVSVISVLLFNLAVRQLGAKASMFTALMPIVGVSLAVLLLGEPLTLSLVGGTLFIVSGLFLSLRKK</sequence>
<evidence type="ECO:0000256" key="2">
    <source>
        <dbReference type="ARBA" id="ARBA00007362"/>
    </source>
</evidence>
<keyword evidence="5 6" id="KW-0472">Membrane</keyword>
<dbReference type="SUPFAM" id="SSF103481">
    <property type="entry name" value="Multidrug resistance efflux transporter EmrE"/>
    <property type="match status" value="2"/>
</dbReference>
<keyword evidence="9" id="KW-1185">Reference proteome</keyword>
<reference evidence="8 9" key="1">
    <citation type="submission" date="2018-09" db="EMBL/GenBank/DDBJ databases">
        <authorList>
            <person name="Zhu H."/>
        </authorList>
    </citation>
    <scope>NUCLEOTIDE SEQUENCE [LARGE SCALE GENOMIC DNA]</scope>
    <source>
        <strain evidence="8 9">K2R10-39</strain>
    </source>
</reference>
<dbReference type="Proteomes" id="UP000285190">
    <property type="component" value="Unassembled WGS sequence"/>
</dbReference>
<feature type="transmembrane region" description="Helical" evidence="6">
    <location>
        <begin position="178"/>
        <end position="198"/>
    </location>
</feature>
<evidence type="ECO:0000256" key="1">
    <source>
        <dbReference type="ARBA" id="ARBA00004141"/>
    </source>
</evidence>
<feature type="transmembrane region" description="Helical" evidence="6">
    <location>
        <begin position="266"/>
        <end position="283"/>
    </location>
</feature>
<evidence type="ECO:0000256" key="6">
    <source>
        <dbReference type="SAM" id="Phobius"/>
    </source>
</evidence>
<evidence type="ECO:0000313" key="8">
    <source>
        <dbReference type="EMBL" id="RJG07468.1"/>
    </source>
</evidence>
<evidence type="ECO:0000256" key="4">
    <source>
        <dbReference type="ARBA" id="ARBA00022989"/>
    </source>
</evidence>
<proteinExistence type="inferred from homology"/>
<keyword evidence="3 6" id="KW-0812">Transmembrane</keyword>
<dbReference type="EMBL" id="QYUN01000002">
    <property type="protein sequence ID" value="RJG07468.1"/>
    <property type="molecule type" value="Genomic_DNA"/>
</dbReference>
<dbReference type="OrthoDB" id="4167046at2"/>
<dbReference type="PANTHER" id="PTHR32322">
    <property type="entry name" value="INNER MEMBRANE TRANSPORTER"/>
    <property type="match status" value="1"/>
</dbReference>
<feature type="transmembrane region" description="Helical" evidence="6">
    <location>
        <begin position="149"/>
        <end position="166"/>
    </location>
</feature>
<dbReference type="InterPro" id="IPR000620">
    <property type="entry name" value="EamA_dom"/>
</dbReference>
<dbReference type="AlphaFoldDB" id="A0A418X4Q7"/>
<dbReference type="Pfam" id="PF00892">
    <property type="entry name" value="EamA"/>
    <property type="match status" value="2"/>
</dbReference>
<gene>
    <name evidence="8" type="ORF">D3870_17015</name>
</gene>
<dbReference type="RefSeq" id="WP_119740944.1">
    <property type="nucleotide sequence ID" value="NZ_QYUN01000002.1"/>
</dbReference>
<feature type="transmembrane region" description="Helical" evidence="6">
    <location>
        <begin position="62"/>
        <end position="87"/>
    </location>
</feature>
<comment type="caution">
    <text evidence="8">The sequence shown here is derived from an EMBL/GenBank/DDBJ whole genome shotgun (WGS) entry which is preliminary data.</text>
</comment>
<dbReference type="InterPro" id="IPR050638">
    <property type="entry name" value="AA-Vitamin_Transporters"/>
</dbReference>
<feature type="transmembrane region" description="Helical" evidence="6">
    <location>
        <begin position="30"/>
        <end position="50"/>
    </location>
</feature>
<organism evidence="8 9">
    <name type="scientific">Noviherbaspirillum cavernae</name>
    <dbReference type="NCBI Taxonomy" id="2320862"/>
    <lineage>
        <taxon>Bacteria</taxon>
        <taxon>Pseudomonadati</taxon>
        <taxon>Pseudomonadota</taxon>
        <taxon>Betaproteobacteria</taxon>
        <taxon>Burkholderiales</taxon>
        <taxon>Oxalobacteraceae</taxon>
        <taxon>Noviherbaspirillum</taxon>
    </lineage>
</organism>
<evidence type="ECO:0000256" key="3">
    <source>
        <dbReference type="ARBA" id="ARBA00022692"/>
    </source>
</evidence>
<keyword evidence="4 6" id="KW-1133">Transmembrane helix</keyword>
<feature type="transmembrane region" description="Helical" evidence="6">
    <location>
        <begin position="118"/>
        <end position="137"/>
    </location>
</feature>
<evidence type="ECO:0000256" key="5">
    <source>
        <dbReference type="ARBA" id="ARBA00023136"/>
    </source>
</evidence>
<feature type="transmembrane region" description="Helical" evidence="6">
    <location>
        <begin position="210"/>
        <end position="234"/>
    </location>
</feature>
<dbReference type="GO" id="GO:0016020">
    <property type="term" value="C:membrane"/>
    <property type="evidence" value="ECO:0007669"/>
    <property type="project" value="UniProtKB-SubCell"/>
</dbReference>
<comment type="subcellular location">
    <subcellularLocation>
        <location evidence="1">Membrane</location>
        <topology evidence="1">Multi-pass membrane protein</topology>
    </subcellularLocation>
</comment>
<comment type="similarity">
    <text evidence="2">Belongs to the EamA transporter family.</text>
</comment>
<evidence type="ECO:0000259" key="7">
    <source>
        <dbReference type="Pfam" id="PF00892"/>
    </source>
</evidence>
<name>A0A418X4Q7_9BURK</name>
<feature type="transmembrane region" description="Helical" evidence="6">
    <location>
        <begin position="93"/>
        <end position="111"/>
    </location>
</feature>
<feature type="domain" description="EamA" evidence="7">
    <location>
        <begin position="151"/>
        <end position="283"/>
    </location>
</feature>
<dbReference type="InterPro" id="IPR037185">
    <property type="entry name" value="EmrE-like"/>
</dbReference>
<feature type="domain" description="EamA" evidence="7">
    <location>
        <begin position="2"/>
        <end position="132"/>
    </location>
</feature>
<feature type="transmembrane region" description="Helical" evidence="6">
    <location>
        <begin position="241"/>
        <end position="260"/>
    </location>
</feature>